<proteinExistence type="predicted"/>
<organism evidence="2 3">
    <name type="scientific">Plutella xylostella</name>
    <name type="common">Diamondback moth</name>
    <name type="synonym">Plutella maculipennis</name>
    <dbReference type="NCBI Taxonomy" id="51655"/>
    <lineage>
        <taxon>Eukaryota</taxon>
        <taxon>Metazoa</taxon>
        <taxon>Ecdysozoa</taxon>
        <taxon>Arthropoda</taxon>
        <taxon>Hexapoda</taxon>
        <taxon>Insecta</taxon>
        <taxon>Pterygota</taxon>
        <taxon>Neoptera</taxon>
        <taxon>Endopterygota</taxon>
        <taxon>Lepidoptera</taxon>
        <taxon>Glossata</taxon>
        <taxon>Ditrysia</taxon>
        <taxon>Yponomeutoidea</taxon>
        <taxon>Plutellidae</taxon>
        <taxon>Plutella</taxon>
    </lineage>
</organism>
<evidence type="ECO:0000313" key="3">
    <source>
        <dbReference type="Proteomes" id="UP000653454"/>
    </source>
</evidence>
<keyword evidence="3" id="KW-1185">Reference proteome</keyword>
<dbReference type="EMBL" id="CAJHNJ030000010">
    <property type="protein sequence ID" value="CAG9107626.1"/>
    <property type="molecule type" value="Genomic_DNA"/>
</dbReference>
<feature type="chain" id="PRO_5035941120" evidence="1">
    <location>
        <begin position="21"/>
        <end position="301"/>
    </location>
</feature>
<accession>A0A8S4DY14</accession>
<name>A0A8S4DY14_PLUXY</name>
<feature type="signal peptide" evidence="1">
    <location>
        <begin position="1"/>
        <end position="20"/>
    </location>
</feature>
<dbReference type="Proteomes" id="UP000653454">
    <property type="component" value="Unassembled WGS sequence"/>
</dbReference>
<gene>
    <name evidence="2" type="ORF">PLXY2_LOCUS4043</name>
</gene>
<dbReference type="AlphaFoldDB" id="A0A8S4DY14"/>
<sequence>MFLLFRLLAFIFLILKPANASCGENQRTYSNVEMDNVYGLWFGVGYAQHSPDLTNRPNVIGCVTLYISDVTYEDRQDWLGLDNPYRRRNWTNPQWLSPHNNPWSGVPISGSWLDYQYGMRRMKRSPAHQERTKRGASMDRIPPGVRWKRGASYYGDRRLRVVWDEDGQTEEQVYGYWSGVRGLWKLEQWRPGEREMLDRGMNMYYPHDEPKRPETIHVLKSTPYLLVLHHCSEGGGGRSFSLILKREPRRLTLDDQYEFRRSFFNYELPNVFRFTTVCAGCTGTASKLLMLLAVVLYYCFQ</sequence>
<reference evidence="2" key="1">
    <citation type="submission" date="2020-11" db="EMBL/GenBank/DDBJ databases">
        <authorList>
            <person name="Whiteford S."/>
        </authorList>
    </citation>
    <scope>NUCLEOTIDE SEQUENCE</scope>
</reference>
<keyword evidence="1" id="KW-0732">Signal</keyword>
<evidence type="ECO:0000313" key="2">
    <source>
        <dbReference type="EMBL" id="CAG9107626.1"/>
    </source>
</evidence>
<evidence type="ECO:0000256" key="1">
    <source>
        <dbReference type="SAM" id="SignalP"/>
    </source>
</evidence>
<comment type="caution">
    <text evidence="2">The sequence shown here is derived from an EMBL/GenBank/DDBJ whole genome shotgun (WGS) entry which is preliminary data.</text>
</comment>
<protein>
    <submittedName>
        <fullName evidence="2">(diamondback moth) hypothetical protein</fullName>
    </submittedName>
</protein>